<evidence type="ECO:0000256" key="1">
    <source>
        <dbReference type="ARBA" id="ARBA00004141"/>
    </source>
</evidence>
<feature type="transmembrane region" description="Helical" evidence="6">
    <location>
        <begin position="319"/>
        <end position="342"/>
    </location>
</feature>
<dbReference type="Gene3D" id="3.30.750.24">
    <property type="entry name" value="STAS domain"/>
    <property type="match status" value="1"/>
</dbReference>
<feature type="transmembrane region" description="Helical" evidence="6">
    <location>
        <begin position="128"/>
        <end position="151"/>
    </location>
</feature>
<evidence type="ECO:0000256" key="6">
    <source>
        <dbReference type="SAM" id="Phobius"/>
    </source>
</evidence>
<comment type="subcellular location">
    <subcellularLocation>
        <location evidence="1">Membrane</location>
        <topology evidence="1">Multi-pass membrane protein</topology>
    </subcellularLocation>
</comment>
<dbReference type="InterPro" id="IPR052706">
    <property type="entry name" value="Membrane-Transporter-like"/>
</dbReference>
<evidence type="ECO:0000256" key="3">
    <source>
        <dbReference type="ARBA" id="ARBA00022989"/>
    </source>
</evidence>
<reference evidence="8 9" key="1">
    <citation type="journal article" date="2018" name="Plant J.">
        <title>Genome sequences of Chlorella sorokiniana UTEX 1602 and Micractinium conductrix SAG 241.80: implications to maltose excretion by a green alga.</title>
        <authorList>
            <person name="Arriola M.B."/>
            <person name="Velmurugan N."/>
            <person name="Zhang Y."/>
            <person name="Plunkett M.H."/>
            <person name="Hondzo H."/>
            <person name="Barney B.M."/>
        </authorList>
    </citation>
    <scope>NUCLEOTIDE SEQUENCE [LARGE SCALE GENOMIC DNA]</scope>
    <source>
        <strain evidence="8 9">SAG 241.80</strain>
    </source>
</reference>
<feature type="transmembrane region" description="Helical" evidence="6">
    <location>
        <begin position="251"/>
        <end position="274"/>
    </location>
</feature>
<name>A0A2P6VN11_9CHLO</name>
<feature type="transmembrane region" description="Helical" evidence="6">
    <location>
        <begin position="463"/>
        <end position="481"/>
    </location>
</feature>
<dbReference type="PROSITE" id="PS50042">
    <property type="entry name" value="CNMP_BINDING_3"/>
    <property type="match status" value="1"/>
</dbReference>
<evidence type="ECO:0000313" key="9">
    <source>
        <dbReference type="Proteomes" id="UP000239649"/>
    </source>
</evidence>
<organism evidence="8 9">
    <name type="scientific">Micractinium conductrix</name>
    <dbReference type="NCBI Taxonomy" id="554055"/>
    <lineage>
        <taxon>Eukaryota</taxon>
        <taxon>Viridiplantae</taxon>
        <taxon>Chlorophyta</taxon>
        <taxon>core chlorophytes</taxon>
        <taxon>Trebouxiophyceae</taxon>
        <taxon>Chlorellales</taxon>
        <taxon>Chlorellaceae</taxon>
        <taxon>Chlorella clade</taxon>
        <taxon>Micractinium</taxon>
    </lineage>
</organism>
<keyword evidence="2 6" id="KW-0812">Transmembrane</keyword>
<feature type="transmembrane region" description="Helical" evidence="6">
    <location>
        <begin position="487"/>
        <end position="506"/>
    </location>
</feature>
<keyword evidence="3 6" id="KW-1133">Transmembrane helix</keyword>
<protein>
    <submittedName>
        <fullName evidence="8">Sulfate Permease Family</fullName>
    </submittedName>
</protein>
<keyword evidence="4 6" id="KW-0472">Membrane</keyword>
<accession>A0A2P6VN11</accession>
<feature type="domain" description="Cyclic nucleotide-binding" evidence="7">
    <location>
        <begin position="843"/>
        <end position="869"/>
    </location>
</feature>
<dbReference type="STRING" id="554055.A0A2P6VN11"/>
<dbReference type="InterPro" id="IPR011547">
    <property type="entry name" value="SLC26A/SulP_dom"/>
</dbReference>
<dbReference type="SUPFAM" id="SSF52091">
    <property type="entry name" value="SpoIIaa-like"/>
    <property type="match status" value="1"/>
</dbReference>
<keyword evidence="9" id="KW-1185">Reference proteome</keyword>
<feature type="transmembrane region" description="Helical" evidence="6">
    <location>
        <begin position="390"/>
        <end position="411"/>
    </location>
</feature>
<feature type="region of interest" description="Disordered" evidence="5">
    <location>
        <begin position="1"/>
        <end position="119"/>
    </location>
</feature>
<dbReference type="GO" id="GO:0016020">
    <property type="term" value="C:membrane"/>
    <property type="evidence" value="ECO:0007669"/>
    <property type="project" value="UniProtKB-SubCell"/>
</dbReference>
<feature type="transmembrane region" description="Helical" evidence="6">
    <location>
        <begin position="431"/>
        <end position="451"/>
    </location>
</feature>
<evidence type="ECO:0000256" key="4">
    <source>
        <dbReference type="ARBA" id="ARBA00023136"/>
    </source>
</evidence>
<dbReference type="OrthoDB" id="409725at2759"/>
<evidence type="ECO:0000256" key="2">
    <source>
        <dbReference type="ARBA" id="ARBA00022692"/>
    </source>
</evidence>
<dbReference type="Pfam" id="PF00916">
    <property type="entry name" value="Sulfate_transp"/>
    <property type="match status" value="1"/>
</dbReference>
<dbReference type="PANTHER" id="PTHR43310">
    <property type="entry name" value="SULFATE TRANSPORTER YBAR-RELATED"/>
    <property type="match status" value="1"/>
</dbReference>
<dbReference type="SUPFAM" id="SSF51206">
    <property type="entry name" value="cAMP-binding domain-like"/>
    <property type="match status" value="1"/>
</dbReference>
<dbReference type="InterPro" id="IPR014710">
    <property type="entry name" value="RmlC-like_jellyroll"/>
</dbReference>
<feature type="transmembrane region" description="Helical" evidence="6">
    <location>
        <begin position="518"/>
        <end position="549"/>
    </location>
</feature>
<dbReference type="AlphaFoldDB" id="A0A2P6VN11"/>
<dbReference type="EMBL" id="LHPF02000002">
    <property type="protein sequence ID" value="PSC75492.1"/>
    <property type="molecule type" value="Genomic_DNA"/>
</dbReference>
<evidence type="ECO:0000313" key="8">
    <source>
        <dbReference type="EMBL" id="PSC75492.1"/>
    </source>
</evidence>
<proteinExistence type="predicted"/>
<dbReference type="CDD" id="cd00038">
    <property type="entry name" value="CAP_ED"/>
    <property type="match status" value="1"/>
</dbReference>
<dbReference type="PANTHER" id="PTHR43310:SF2">
    <property type="entry name" value="SLC26A_SULP TRANSPORTER DOMAIN-CONTAINING PROTEIN"/>
    <property type="match status" value="1"/>
</dbReference>
<dbReference type="InterPro" id="IPR018490">
    <property type="entry name" value="cNMP-bd_dom_sf"/>
</dbReference>
<sequence length="978" mass="100886">MQAAVGPSMPLGDPDSNREQQGPAALPHLRTATSPAPAPPRPTAADSGGGGTLTPPDSWTASGPFRNAPMRHLLHATPSGTPLASPRSGTPPDDRGGDLEAPLLGRVRGKRGGGAQQQPFDSGGALRAITFGLINTAAGVPALIAFCAVVFKHPLYHSQVEPLCKLFFLASALHQAVVCLRSSIPNAVGQVQDVGLIFLSSMATSIATLVPDEPAAALGTALLTMAASTLLVGMGLIAVAKFKLASAVQFLPLPAVGGYLGYVGYFCVASGLGLGCGVQLGPLASWAQLGDPQVALRVLPTLGSTALMMFSMARCKHPLALPGVLLLIVALFHAALLAMGVTLADAQAAGWVLPPAASSGQFWVLWRLFDMPGGSLANIRLGAAVQQVGKLVGLFLLVCFGSCMDIAAIQSDTPFRLDFNKELTTIGLSNMVSGAVGCGFTGSLIFSQTIFTGRAGVLSRWNGAVIAAAEFAMFALPVSIVQYLPTFFFGSLLVWFGVEIVMDWMVHSYRKLSRPEYCLLWATFGAIMQWGLEAGIAAGIVLATLYFAWAYAKSQLSSFALVPGRASCIVRAADQEAALELLRPSHLLCAQLRGFLFFGVSHAISTRLHAAARRLDAGLHGAEEGVGQEEQWAGGASGGANGGANGGGSAWRAQQAAAADRLYTREGSKHGGALWAAANAPKFLLLDFTRVKGIDATAARTLGSLFRDLAQLEITPVVTAAAHHCIRELLLAHGAPLPPTPAASAQDATPFMLRSAAADTVDAFAAQQHCHEFASCDEGLRFCEQQLLAVAVRGGLCRPPSEAVTLEQLLRAHVGQARLPFAGRDDCGDAAAQLAAFVSCERYRPGDELWREGQPADELFIVEQGRLVVEQRVMQPGVGGEPPAAAAVAAAAAAAAAAGGCYARGDGLPAAGSSGGSLGAAGGGGGAGGSGACRVLRLTRDALGRMAAEAPAALHILQAVVLRANCLDLGTAAELAIS</sequence>
<gene>
    <name evidence="8" type="ORF">C2E20_1005</name>
</gene>
<dbReference type="Proteomes" id="UP000239649">
    <property type="component" value="Unassembled WGS sequence"/>
</dbReference>
<feature type="transmembrane region" description="Helical" evidence="6">
    <location>
        <begin position="191"/>
        <end position="210"/>
    </location>
</feature>
<evidence type="ECO:0000259" key="7">
    <source>
        <dbReference type="PROSITE" id="PS50042"/>
    </source>
</evidence>
<dbReference type="InterPro" id="IPR000595">
    <property type="entry name" value="cNMP-bd_dom"/>
</dbReference>
<dbReference type="Gene3D" id="2.60.120.10">
    <property type="entry name" value="Jelly Rolls"/>
    <property type="match status" value="1"/>
</dbReference>
<feature type="transmembrane region" description="Helical" evidence="6">
    <location>
        <begin position="216"/>
        <end position="239"/>
    </location>
</feature>
<comment type="caution">
    <text evidence="8">The sequence shown here is derived from an EMBL/GenBank/DDBJ whole genome shotgun (WGS) entry which is preliminary data.</text>
</comment>
<dbReference type="InterPro" id="IPR036513">
    <property type="entry name" value="STAS_dom_sf"/>
</dbReference>
<evidence type="ECO:0000256" key="5">
    <source>
        <dbReference type="SAM" id="MobiDB-lite"/>
    </source>
</evidence>